<accession>A0A919K7G1</accession>
<dbReference type="InterPro" id="IPR011701">
    <property type="entry name" value="MFS"/>
</dbReference>
<keyword evidence="2" id="KW-1133">Transmembrane helix</keyword>
<keyword evidence="2" id="KW-0812">Transmembrane</keyword>
<reference evidence="3" key="1">
    <citation type="submission" date="2021-01" db="EMBL/GenBank/DDBJ databases">
        <title>Whole genome shotgun sequence of Actinoplanes rishiriensis NBRC 108556.</title>
        <authorList>
            <person name="Komaki H."/>
            <person name="Tamura T."/>
        </authorList>
    </citation>
    <scope>NUCLEOTIDE SEQUENCE</scope>
    <source>
        <strain evidence="3">NBRC 108556</strain>
    </source>
</reference>
<name>A0A919K7G1_9ACTN</name>
<sequence>MVAFAFEVPSGALADAWSRRRLYAIGEVLTAAGYALWLIWPTFTGFALGFVLWGLGGSLSSGSLEALLYDELDAEGRSADYARIAGRGGTVAILAMLAATLLATPAFAAGGYLLVGVVSIATVTLGGLLALGLPESGRTPPGGDDGDGGYLALLRSGVRDATRNRRVLRAVAIAALLPGFSALDEYLPLLAREKGAPTVAVPLVYAVTALAMAAGSSLAGRESAARPVLLPVATAMAAALLAAGALVPPLAGMVAVSAAFGLLQFGMVRAETRLQDEITGRARSTVLSVSGFAAEVFAVGLYAWFALALPLPVLFAMCALPLLLTALLAGPRSPGRNSPAKDEGPGPADPDDGTQSSPRSPT</sequence>
<evidence type="ECO:0000256" key="2">
    <source>
        <dbReference type="SAM" id="Phobius"/>
    </source>
</evidence>
<dbReference type="PANTHER" id="PTHR23530:SF1">
    <property type="entry name" value="PERMEASE, MAJOR FACILITATOR SUPERFAMILY-RELATED"/>
    <property type="match status" value="1"/>
</dbReference>
<dbReference type="GO" id="GO:0022857">
    <property type="term" value="F:transmembrane transporter activity"/>
    <property type="evidence" value="ECO:0007669"/>
    <property type="project" value="InterPro"/>
</dbReference>
<proteinExistence type="predicted"/>
<keyword evidence="4" id="KW-1185">Reference proteome</keyword>
<evidence type="ECO:0000313" key="4">
    <source>
        <dbReference type="Proteomes" id="UP000636960"/>
    </source>
</evidence>
<evidence type="ECO:0000256" key="1">
    <source>
        <dbReference type="SAM" id="MobiDB-lite"/>
    </source>
</evidence>
<dbReference type="EMBL" id="BOMV01000080">
    <property type="protein sequence ID" value="GIF00153.1"/>
    <property type="molecule type" value="Genomic_DNA"/>
</dbReference>
<feature type="transmembrane region" description="Helical" evidence="2">
    <location>
        <begin position="253"/>
        <end position="272"/>
    </location>
</feature>
<dbReference type="SUPFAM" id="SSF103473">
    <property type="entry name" value="MFS general substrate transporter"/>
    <property type="match status" value="1"/>
</dbReference>
<dbReference type="InterPro" id="IPR036259">
    <property type="entry name" value="MFS_trans_sf"/>
</dbReference>
<feature type="transmembrane region" description="Helical" evidence="2">
    <location>
        <begin position="109"/>
        <end position="131"/>
    </location>
</feature>
<feature type="region of interest" description="Disordered" evidence="1">
    <location>
        <begin position="332"/>
        <end position="362"/>
    </location>
</feature>
<feature type="transmembrane region" description="Helical" evidence="2">
    <location>
        <begin position="228"/>
        <end position="247"/>
    </location>
</feature>
<dbReference type="PANTHER" id="PTHR23530">
    <property type="entry name" value="TRANSPORT PROTEIN-RELATED"/>
    <property type="match status" value="1"/>
</dbReference>
<keyword evidence="2" id="KW-0472">Membrane</keyword>
<dbReference type="AlphaFoldDB" id="A0A919K7G1"/>
<comment type="caution">
    <text evidence="3">The sequence shown here is derived from an EMBL/GenBank/DDBJ whole genome shotgun (WGS) entry which is preliminary data.</text>
</comment>
<dbReference type="Pfam" id="PF07690">
    <property type="entry name" value="MFS_1"/>
    <property type="match status" value="1"/>
</dbReference>
<organism evidence="3 4">
    <name type="scientific">Paractinoplanes rishiriensis</name>
    <dbReference type="NCBI Taxonomy" id="1050105"/>
    <lineage>
        <taxon>Bacteria</taxon>
        <taxon>Bacillati</taxon>
        <taxon>Actinomycetota</taxon>
        <taxon>Actinomycetes</taxon>
        <taxon>Micromonosporales</taxon>
        <taxon>Micromonosporaceae</taxon>
        <taxon>Paractinoplanes</taxon>
    </lineage>
</organism>
<feature type="transmembrane region" description="Helical" evidence="2">
    <location>
        <begin position="81"/>
        <end position="103"/>
    </location>
</feature>
<dbReference type="Proteomes" id="UP000636960">
    <property type="component" value="Unassembled WGS sequence"/>
</dbReference>
<dbReference type="InterPro" id="IPR053160">
    <property type="entry name" value="MFS_DHA3_Transporter"/>
</dbReference>
<feature type="transmembrane region" description="Helical" evidence="2">
    <location>
        <begin position="311"/>
        <end position="329"/>
    </location>
</feature>
<feature type="transmembrane region" description="Helical" evidence="2">
    <location>
        <begin position="167"/>
        <end position="183"/>
    </location>
</feature>
<dbReference type="Gene3D" id="1.20.1250.20">
    <property type="entry name" value="MFS general substrate transporter like domains"/>
    <property type="match status" value="1"/>
</dbReference>
<feature type="transmembrane region" description="Helical" evidence="2">
    <location>
        <begin position="195"/>
        <end position="216"/>
    </location>
</feature>
<feature type="transmembrane region" description="Helical" evidence="2">
    <location>
        <begin position="284"/>
        <end position="305"/>
    </location>
</feature>
<gene>
    <name evidence="3" type="ORF">Ari01nite_76170</name>
</gene>
<evidence type="ECO:0000313" key="3">
    <source>
        <dbReference type="EMBL" id="GIF00153.1"/>
    </source>
</evidence>
<protein>
    <submittedName>
        <fullName evidence="3">MFS transporter</fullName>
    </submittedName>
</protein>